<keyword evidence="2" id="KW-1185">Reference proteome</keyword>
<accession>A0AC61RFQ1</accession>
<protein>
    <submittedName>
        <fullName evidence="1">DUF4384 domain-containing protein</fullName>
    </submittedName>
</protein>
<name>A0AC61RFQ1_9BACT</name>
<gene>
    <name evidence="1" type="ORF">E5331_19175</name>
</gene>
<comment type="caution">
    <text evidence="1">The sequence shown here is derived from an EMBL/GenBank/DDBJ whole genome shotgun (WGS) entry which is preliminary data.</text>
</comment>
<proteinExistence type="predicted"/>
<dbReference type="EMBL" id="SRYB01000047">
    <property type="protein sequence ID" value="TGY75971.1"/>
    <property type="molecule type" value="Genomic_DNA"/>
</dbReference>
<evidence type="ECO:0000313" key="1">
    <source>
        <dbReference type="EMBL" id="TGY75971.1"/>
    </source>
</evidence>
<evidence type="ECO:0000313" key="2">
    <source>
        <dbReference type="Proteomes" id="UP000306319"/>
    </source>
</evidence>
<dbReference type="Proteomes" id="UP000306319">
    <property type="component" value="Unassembled WGS sequence"/>
</dbReference>
<reference evidence="1" key="1">
    <citation type="submission" date="2019-04" db="EMBL/GenBank/DDBJ databases">
        <title>Microbes associate with the intestines of laboratory mice.</title>
        <authorList>
            <person name="Navarre W."/>
            <person name="Wong E."/>
            <person name="Huang K."/>
            <person name="Tropini C."/>
            <person name="Ng K."/>
            <person name="Yu B."/>
        </authorList>
    </citation>
    <scope>NUCLEOTIDE SEQUENCE</scope>
    <source>
        <strain evidence="1">NM04_E33</strain>
    </source>
</reference>
<organism evidence="1 2">
    <name type="scientific">Lepagella muris</name>
    <dbReference type="NCBI Taxonomy" id="3032870"/>
    <lineage>
        <taxon>Bacteria</taxon>
        <taxon>Pseudomonadati</taxon>
        <taxon>Bacteroidota</taxon>
        <taxon>Bacteroidia</taxon>
        <taxon>Bacteroidales</taxon>
        <taxon>Muribaculaceae</taxon>
        <taxon>Lepagella</taxon>
    </lineage>
</organism>
<sequence>MATSQFKTILLFSIFLLVTHHNSFASKNLVEVEGEYTYYIPYNVSRDKAEQTAMQRAMVAALAKEFGTLVSEISHLDMKSSKDSENVDFWSSASTLVKGEWIETIGRPIFTPSIENGDFVMTCKIRGKAREIKMSGAELDIHLLANSTDPNSETSSFMDGDKIFLQFTSPTDGYLAVYLEGEDGNVMRMLPFTDERINSTKIEANKRYFFFVSTDGDAEQYQLNTDKPIERNNILIVFSPNEYVKPIDYSPQEEMELRQLSSKAFRSWVTKLRGADSNLQFIIKPITISGRID</sequence>